<feature type="signal peptide" evidence="1">
    <location>
        <begin position="1"/>
        <end position="19"/>
    </location>
</feature>
<comment type="caution">
    <text evidence="2">The sequence shown here is derived from an EMBL/GenBank/DDBJ whole genome shotgun (WGS) entry which is preliminary data.</text>
</comment>
<organism evidence="2 3">
    <name type="scientific">Mycolicibacter kumamotonensis</name>
    <dbReference type="NCBI Taxonomy" id="354243"/>
    <lineage>
        <taxon>Bacteria</taxon>
        <taxon>Bacillati</taxon>
        <taxon>Actinomycetota</taxon>
        <taxon>Actinomycetes</taxon>
        <taxon>Mycobacteriales</taxon>
        <taxon>Mycobacteriaceae</taxon>
        <taxon>Mycolicibacter</taxon>
    </lineage>
</organism>
<dbReference type="AlphaFoldDB" id="A0A1B8S8I4"/>
<dbReference type="PATRIC" id="fig|354243.3.peg.5339"/>
<evidence type="ECO:0000256" key="1">
    <source>
        <dbReference type="SAM" id="SignalP"/>
    </source>
</evidence>
<reference evidence="2 3" key="1">
    <citation type="submission" date="2015-06" db="EMBL/GenBank/DDBJ databases">
        <title>Genome sequence of Mycobacterium kumamotonense strain Roo.</title>
        <authorList>
            <person name="Greninger A.L."/>
            <person name="Cunningham G."/>
            <person name="Miller S."/>
        </authorList>
    </citation>
    <scope>NUCLEOTIDE SEQUENCE [LARGE SCALE GENOMIC DNA]</scope>
    <source>
        <strain evidence="2 3">Roo</strain>
    </source>
</reference>
<dbReference type="Proteomes" id="UP000092668">
    <property type="component" value="Unassembled WGS sequence"/>
</dbReference>
<sequence length="242" mass="25488">MGAAAGLAAVVLPMSVAHAGESDGDSGIAPGLYGGPYQTCDGAVCLVMEPLTQDSFEGPDKVWTYGGVRPVFTQWKADDGQLYDVKLTDGDSTINAGSYDIKISDTWTPLVASYVYQYGDFVPNPDAPSDLDLGWLGDLSGATVYKTTFGDITSLTISNVGPHDASYWVFSTPDFTNTVVTADGGSAAYIQFGDSDPSFLWNSLFHAGLPEAQVPDYVVPADPFSGIDFDPCDFLGAVCDGV</sequence>
<proteinExistence type="predicted"/>
<accession>A0A1B8S8I4</accession>
<gene>
    <name evidence="2" type="ORF">ACT18_25315</name>
</gene>
<protein>
    <submittedName>
        <fullName evidence="2">Uncharacterized protein</fullName>
    </submittedName>
</protein>
<name>A0A1B8S8I4_9MYCO</name>
<feature type="chain" id="PRO_5008613901" evidence="1">
    <location>
        <begin position="20"/>
        <end position="242"/>
    </location>
</feature>
<keyword evidence="3" id="KW-1185">Reference proteome</keyword>
<dbReference type="EMBL" id="LFOE01000227">
    <property type="protein sequence ID" value="OBY29030.1"/>
    <property type="molecule type" value="Genomic_DNA"/>
</dbReference>
<keyword evidence="1" id="KW-0732">Signal</keyword>
<evidence type="ECO:0000313" key="2">
    <source>
        <dbReference type="EMBL" id="OBY29030.1"/>
    </source>
</evidence>
<evidence type="ECO:0000313" key="3">
    <source>
        <dbReference type="Proteomes" id="UP000092668"/>
    </source>
</evidence>